<dbReference type="RefSeq" id="WP_014658278.1">
    <property type="nucleotide sequence ID" value="NC_017731.1"/>
</dbReference>
<evidence type="ECO:0000313" key="2">
    <source>
        <dbReference type="EMBL" id="AFH95809.1"/>
    </source>
</evidence>
<name>A0A140NQQ4_PROSM</name>
<dbReference type="GeneID" id="93519462"/>
<keyword evidence="1" id="KW-0472">Membrane</keyword>
<dbReference type="InterPro" id="IPR000462">
    <property type="entry name" value="CDP-OH_P_trans"/>
</dbReference>
<dbReference type="HOGENOM" id="CLU_088602_0_0_6"/>
<reference evidence="3" key="2">
    <citation type="submission" date="2012-04" db="EMBL/GenBank/DDBJ databases">
        <title>Complete genome sequence of Providencia stuartii clinical isolate MRSN 2154.</title>
        <authorList>
            <person name="Clifford R.J."/>
            <person name="Hang J."/>
            <person name="Riley M.C."/>
            <person name="Onmus-Leone F."/>
            <person name="Kuschner R.A."/>
            <person name="Lesho E.P."/>
            <person name="Waterman P.E."/>
        </authorList>
    </citation>
    <scope>NUCLEOTIDE SEQUENCE [LARGE SCALE GENOMIC DNA]</scope>
    <source>
        <strain evidence="3">MRSN 2154</strain>
    </source>
</reference>
<feature type="transmembrane region" description="Helical" evidence="1">
    <location>
        <begin position="150"/>
        <end position="167"/>
    </location>
</feature>
<dbReference type="Pfam" id="PF01066">
    <property type="entry name" value="CDP-OH_P_transf"/>
    <property type="match status" value="1"/>
</dbReference>
<dbReference type="InterPro" id="IPR043130">
    <property type="entry name" value="CDP-OH_PTrfase_TM_dom"/>
</dbReference>
<keyword evidence="1" id="KW-1133">Transmembrane helix</keyword>
<keyword evidence="1" id="KW-0812">Transmembrane</keyword>
<organism evidence="2 3">
    <name type="scientific">Providencia stuartii (strain MRSN 2154)</name>
    <dbReference type="NCBI Taxonomy" id="1157951"/>
    <lineage>
        <taxon>Bacteria</taxon>
        <taxon>Pseudomonadati</taxon>
        <taxon>Pseudomonadota</taxon>
        <taxon>Gammaproteobacteria</taxon>
        <taxon>Enterobacterales</taxon>
        <taxon>Morganellaceae</taxon>
        <taxon>Providencia</taxon>
    </lineage>
</organism>
<evidence type="ECO:0000313" key="3">
    <source>
        <dbReference type="Proteomes" id="UP000005012"/>
    </source>
</evidence>
<accession>A0A140NQQ4</accession>
<protein>
    <recommendedName>
        <fullName evidence="4">Inner membrane protein ynbA</fullName>
    </recommendedName>
</protein>
<feature type="transmembrane region" description="Helical" evidence="1">
    <location>
        <begin position="54"/>
        <end position="75"/>
    </location>
</feature>
<dbReference type="GO" id="GO:0016780">
    <property type="term" value="F:phosphotransferase activity, for other substituted phosphate groups"/>
    <property type="evidence" value="ECO:0007669"/>
    <property type="project" value="InterPro"/>
</dbReference>
<gene>
    <name evidence="2" type="ordered locus">S70_20120</name>
</gene>
<feature type="transmembrane region" description="Helical" evidence="1">
    <location>
        <begin position="173"/>
        <end position="190"/>
    </location>
</feature>
<evidence type="ECO:0000256" key="1">
    <source>
        <dbReference type="SAM" id="Phobius"/>
    </source>
</evidence>
<feature type="transmembrane region" description="Helical" evidence="1">
    <location>
        <begin position="21"/>
        <end position="48"/>
    </location>
</feature>
<sequence length="211" mass="23807">MTIYDLKPKFQNLLRPIVQKLYDSGVTANQVTLAAMLLSILIGALLFIFPNPHLFILLPFVLFIRMALNAIDGMLAREHHQKSHLGAILNETGDVISDMALYIPFVLLFPHDFGWILLILFLSLLTEFIGVIAQAIGASRRYDGPIGKSDRAFIFGTFGLLVALFPQITSSNWFTAIFIVLSLLLFYTCYNRIRKALSELNTQTDHHKEPL</sequence>
<dbReference type="OrthoDB" id="1034332at2"/>
<proteinExistence type="predicted"/>
<dbReference type="GO" id="GO:0008654">
    <property type="term" value="P:phospholipid biosynthetic process"/>
    <property type="evidence" value="ECO:0007669"/>
    <property type="project" value="InterPro"/>
</dbReference>
<evidence type="ECO:0008006" key="4">
    <source>
        <dbReference type="Google" id="ProtNLM"/>
    </source>
</evidence>
<dbReference type="Gene3D" id="1.20.120.1760">
    <property type="match status" value="1"/>
</dbReference>
<dbReference type="AlphaFoldDB" id="A0A140NQQ4"/>
<dbReference type="KEGG" id="psi:S70_20120"/>
<dbReference type="GO" id="GO:0016020">
    <property type="term" value="C:membrane"/>
    <property type="evidence" value="ECO:0007669"/>
    <property type="project" value="InterPro"/>
</dbReference>
<dbReference type="PATRIC" id="fig|1157951.4.peg.4045"/>
<feature type="transmembrane region" description="Helical" evidence="1">
    <location>
        <begin position="115"/>
        <end position="138"/>
    </location>
</feature>
<dbReference type="EMBL" id="CP003488">
    <property type="protein sequence ID" value="AFH95809.1"/>
    <property type="molecule type" value="Genomic_DNA"/>
</dbReference>
<reference evidence="2 3" key="1">
    <citation type="journal article" date="2012" name="J. Bacteriol.">
        <title>Complete Genome Sequence of Providencia stuartii Clinical Isolate MRSN 2154.</title>
        <authorList>
            <person name="Clifford R.J."/>
            <person name="Hang J."/>
            <person name="Riley M.C."/>
            <person name="Onmus-Leone F."/>
            <person name="Kuschner R.A."/>
            <person name="Lesho E.P."/>
            <person name="Waterman P.E."/>
        </authorList>
    </citation>
    <scope>NUCLEOTIDE SEQUENCE [LARGE SCALE GENOMIC DNA]</scope>
    <source>
        <strain evidence="2 3">MRSN 2154</strain>
    </source>
</reference>
<dbReference type="Proteomes" id="UP000005012">
    <property type="component" value="Chromosome"/>
</dbReference>